<dbReference type="EMBL" id="CP021081">
    <property type="protein sequence ID" value="ASN81381.1"/>
    <property type="molecule type" value="Genomic_DNA"/>
</dbReference>
<protein>
    <submittedName>
        <fullName evidence="2">Uncharacterized protein</fullName>
    </submittedName>
</protein>
<proteinExistence type="predicted"/>
<gene>
    <name evidence="2" type="ORF">DFI_10510</name>
</gene>
<keyword evidence="3" id="KW-1185">Reference proteome</keyword>
<dbReference type="STRING" id="317577.GCA_000419625_01825"/>
<reference evidence="2 3" key="1">
    <citation type="submission" date="2017-05" db="EMBL/GenBank/DDBJ databases">
        <title>The complete genome sequence of Deinococcus ficus isolated from the rhizosphere of the Ficus religiosa L. in Taiwan.</title>
        <authorList>
            <person name="Wu K.-M."/>
            <person name="Liao T.-L."/>
            <person name="Liu Y.-M."/>
            <person name="Young C.-C."/>
            <person name="Tsai S.-F."/>
        </authorList>
    </citation>
    <scope>NUCLEOTIDE SEQUENCE [LARGE SCALE GENOMIC DNA]</scope>
    <source>
        <strain evidence="2 3">CC-FR2-10</strain>
    </source>
</reference>
<organism evidence="2 3">
    <name type="scientific">Deinococcus ficus</name>
    <dbReference type="NCBI Taxonomy" id="317577"/>
    <lineage>
        <taxon>Bacteria</taxon>
        <taxon>Thermotogati</taxon>
        <taxon>Deinococcota</taxon>
        <taxon>Deinococci</taxon>
        <taxon>Deinococcales</taxon>
        <taxon>Deinococcaceae</taxon>
        <taxon>Deinococcus</taxon>
    </lineage>
</organism>
<dbReference type="RefSeq" id="WP_027463068.1">
    <property type="nucleotide sequence ID" value="NZ_CP021081.1"/>
</dbReference>
<sequence length="75" mass="7554">MGDTKTGLPADAGNGMSERSGHYDESDSGRTDTPVGQPTQDTTQPDAVPGQSGGRPGLSETGTSFDTAPGGDKDQ</sequence>
<accession>A0A221SXN3</accession>
<feature type="compositionally biased region" description="Polar residues" evidence="1">
    <location>
        <begin position="34"/>
        <end position="45"/>
    </location>
</feature>
<feature type="region of interest" description="Disordered" evidence="1">
    <location>
        <begin position="1"/>
        <end position="75"/>
    </location>
</feature>
<feature type="compositionally biased region" description="Basic and acidic residues" evidence="1">
    <location>
        <begin position="19"/>
        <end position="30"/>
    </location>
</feature>
<evidence type="ECO:0000313" key="3">
    <source>
        <dbReference type="Proteomes" id="UP000259030"/>
    </source>
</evidence>
<dbReference type="KEGG" id="dfc:DFI_10510"/>
<dbReference type="AlphaFoldDB" id="A0A221SXN3"/>
<name>A0A221SXN3_9DEIO</name>
<dbReference type="Proteomes" id="UP000259030">
    <property type="component" value="Chromosome"/>
</dbReference>
<evidence type="ECO:0000256" key="1">
    <source>
        <dbReference type="SAM" id="MobiDB-lite"/>
    </source>
</evidence>
<evidence type="ECO:0000313" key="2">
    <source>
        <dbReference type="EMBL" id="ASN81381.1"/>
    </source>
</evidence>